<dbReference type="RefSeq" id="XP_060298235.1">
    <property type="nucleotide sequence ID" value="XM_060445143.1"/>
</dbReference>
<evidence type="ECO:0000313" key="2">
    <source>
        <dbReference type="EMBL" id="KAK0722311.1"/>
    </source>
</evidence>
<dbReference type="Proteomes" id="UP001172101">
    <property type="component" value="Unassembled WGS sequence"/>
</dbReference>
<feature type="signal peptide" evidence="1">
    <location>
        <begin position="1"/>
        <end position="16"/>
    </location>
</feature>
<keyword evidence="3" id="KW-1185">Reference proteome</keyword>
<dbReference type="GeneID" id="85328413"/>
<gene>
    <name evidence="2" type="ORF">B0T26DRAFT_749729</name>
</gene>
<sequence length="310" mass="30452">MKFLLLGSALIPAALGLLEGRRGGRYALRAVTDATLDPICLVTLTTTLTPSLITTTTTVKITARIPSSDSKPVASSGSDDPIPSSALPIPPILHVPLFPSSSSSSSTENDISSTSLALPGAVIPATSPRCAATTVTATAARAVSTATLTVTVTATPTVSAGAVSSSLSPSSSPISSTLTTSIRSNPTTISTAPTASGSPCRGGGARGSYVSTSCVGSRLGNCACGVDADGQGFCFENNLCAAENNCTVNSDCNSQPGFRCLVGSCCGTGKCVRSRTGAGTCVNAAGARILFGGGSGGSSSSSLGVAGSNM</sequence>
<dbReference type="EMBL" id="JAUIRO010000003">
    <property type="protein sequence ID" value="KAK0722311.1"/>
    <property type="molecule type" value="Genomic_DNA"/>
</dbReference>
<feature type="chain" id="PRO_5041405395" evidence="1">
    <location>
        <begin position="17"/>
        <end position="310"/>
    </location>
</feature>
<comment type="caution">
    <text evidence="2">The sequence shown here is derived from an EMBL/GenBank/DDBJ whole genome shotgun (WGS) entry which is preliminary data.</text>
</comment>
<reference evidence="2" key="1">
    <citation type="submission" date="2023-06" db="EMBL/GenBank/DDBJ databases">
        <title>Genome-scale phylogeny and comparative genomics of the fungal order Sordariales.</title>
        <authorList>
            <consortium name="Lawrence Berkeley National Laboratory"/>
            <person name="Hensen N."/>
            <person name="Bonometti L."/>
            <person name="Westerberg I."/>
            <person name="Brannstrom I.O."/>
            <person name="Guillou S."/>
            <person name="Cros-Aarteil S."/>
            <person name="Calhoun S."/>
            <person name="Haridas S."/>
            <person name="Kuo A."/>
            <person name="Mondo S."/>
            <person name="Pangilinan J."/>
            <person name="Riley R."/>
            <person name="LaButti K."/>
            <person name="Andreopoulos B."/>
            <person name="Lipzen A."/>
            <person name="Chen C."/>
            <person name="Yanf M."/>
            <person name="Daum C."/>
            <person name="Ng V."/>
            <person name="Clum A."/>
            <person name="Steindorff A."/>
            <person name="Ohm R."/>
            <person name="Martin F."/>
            <person name="Silar P."/>
            <person name="Natvig D."/>
            <person name="Lalanne C."/>
            <person name="Gautier V."/>
            <person name="Ament-velasquez S.L."/>
            <person name="Kruys A."/>
            <person name="Hutchinson M.I."/>
            <person name="Powell A.J."/>
            <person name="Barry K."/>
            <person name="Miller A.N."/>
            <person name="Grigoriev I.V."/>
            <person name="Debuchy R."/>
            <person name="Gladieux P."/>
            <person name="Thoren M.H."/>
            <person name="Johannesson H."/>
        </authorList>
    </citation>
    <scope>NUCLEOTIDE SEQUENCE</scope>
    <source>
        <strain evidence="2">SMH2392-1A</strain>
    </source>
</reference>
<proteinExistence type="predicted"/>
<dbReference type="AlphaFoldDB" id="A0AA40AUK8"/>
<organism evidence="2 3">
    <name type="scientific">Lasiosphaeria miniovina</name>
    <dbReference type="NCBI Taxonomy" id="1954250"/>
    <lineage>
        <taxon>Eukaryota</taxon>
        <taxon>Fungi</taxon>
        <taxon>Dikarya</taxon>
        <taxon>Ascomycota</taxon>
        <taxon>Pezizomycotina</taxon>
        <taxon>Sordariomycetes</taxon>
        <taxon>Sordariomycetidae</taxon>
        <taxon>Sordariales</taxon>
        <taxon>Lasiosphaeriaceae</taxon>
        <taxon>Lasiosphaeria</taxon>
    </lineage>
</organism>
<accession>A0AA40AUK8</accession>
<evidence type="ECO:0000313" key="3">
    <source>
        <dbReference type="Proteomes" id="UP001172101"/>
    </source>
</evidence>
<protein>
    <submittedName>
        <fullName evidence="2">Uncharacterized protein</fullName>
    </submittedName>
</protein>
<evidence type="ECO:0000256" key="1">
    <source>
        <dbReference type="SAM" id="SignalP"/>
    </source>
</evidence>
<name>A0AA40AUK8_9PEZI</name>
<keyword evidence="1" id="KW-0732">Signal</keyword>